<evidence type="ECO:0000256" key="2">
    <source>
        <dbReference type="ARBA" id="ARBA00007635"/>
    </source>
</evidence>
<feature type="transmembrane region" description="Helical" evidence="6">
    <location>
        <begin position="100"/>
        <end position="120"/>
    </location>
</feature>
<dbReference type="AlphaFoldDB" id="A0AAV1CVK6"/>
<reference evidence="8" key="1">
    <citation type="submission" date="2023-03" db="EMBL/GenBank/DDBJ databases">
        <authorList>
            <person name="Julca I."/>
        </authorList>
    </citation>
    <scope>NUCLEOTIDE SEQUENCE</scope>
</reference>
<evidence type="ECO:0000256" key="1">
    <source>
        <dbReference type="ARBA" id="ARBA00004141"/>
    </source>
</evidence>
<feature type="transmembrane region" description="Helical" evidence="6">
    <location>
        <begin position="187"/>
        <end position="206"/>
    </location>
</feature>
<name>A0AAV1CVK6_OLDCO</name>
<comment type="similarity">
    <text evidence="2">Belongs to the drug/metabolite transporter (DMT) superfamily. Plant drug/metabolite exporter (P-DME) (TC 2.A.7.4) family.</text>
</comment>
<dbReference type="SUPFAM" id="SSF103481">
    <property type="entry name" value="Multidrug resistance efflux transporter EmrE"/>
    <property type="match status" value="2"/>
</dbReference>
<evidence type="ECO:0000256" key="3">
    <source>
        <dbReference type="ARBA" id="ARBA00022692"/>
    </source>
</evidence>
<feature type="transmembrane region" description="Helical" evidence="6">
    <location>
        <begin position="132"/>
        <end position="150"/>
    </location>
</feature>
<sequence length="526" mass="58292">MESGWKPIAIMVLYHVIYAWMNILMKLAAHDGMHLRVASSYRFLFGSVSMVPIAFFFERKTRPKLTWKVLLFAILSGLFGGALGQNLFLESLVVTSATFVSAMVNLVPAMTFLVAVCMRLESVRWNTKAGKAKVLGTIIGIGGAMLFTFYKGPNITIWKTNVNLLNILPSDHHHRTSPKTQEGSNQVLGTILALLCCISFSFWLIFQAKAAQYYPCPLSFTALMIVMGMILNFTATIFLQRDWSEWRLGWNIRLVTVSFSGILGTTVTYTLITLAIAMRGPLFVSAFSPLLLVIVAFVGSLVLEEDLSLGSMLGGCLVVCSLYIVCWGKSEEIKANDSRTVPNDEHFFDGDSISKEKDKGGSICLDEAAHDGMDLIVASTYRFSFGAVSMLPIAYFFEREMYVKLIAVSFVGYIRDNGIVYPNNSSNSYERSAFCLSCQPFATCDCGHRWIICSRRGFIVGKSSKEEIADDACGPVPAGASPPQDVIQLHAEDRHLKEDSIHFSSHPLVVKVKELQSDDQLESKQD</sequence>
<evidence type="ECO:0000259" key="7">
    <source>
        <dbReference type="Pfam" id="PF00892"/>
    </source>
</evidence>
<dbReference type="PANTHER" id="PTHR31218">
    <property type="entry name" value="WAT1-RELATED PROTEIN"/>
    <property type="match status" value="1"/>
</dbReference>
<keyword evidence="5 6" id="KW-0472">Membrane</keyword>
<evidence type="ECO:0000313" key="9">
    <source>
        <dbReference type="Proteomes" id="UP001161247"/>
    </source>
</evidence>
<dbReference type="EMBL" id="OX459120">
    <property type="protein sequence ID" value="CAI9098502.1"/>
    <property type="molecule type" value="Genomic_DNA"/>
</dbReference>
<comment type="subcellular location">
    <subcellularLocation>
        <location evidence="1">Membrane</location>
        <topology evidence="1">Multi-pass membrane protein</topology>
    </subcellularLocation>
</comment>
<dbReference type="InterPro" id="IPR037185">
    <property type="entry name" value="EmrE-like"/>
</dbReference>
<gene>
    <name evidence="8" type="ORF">OLC1_LOCUS8694</name>
</gene>
<keyword evidence="4 6" id="KW-1133">Transmembrane helix</keyword>
<keyword evidence="3 6" id="KW-0812">Transmembrane</keyword>
<dbReference type="InterPro" id="IPR030184">
    <property type="entry name" value="WAT1-related"/>
</dbReference>
<evidence type="ECO:0000313" key="8">
    <source>
        <dbReference type="EMBL" id="CAI9098502.1"/>
    </source>
</evidence>
<feature type="transmembrane region" description="Helical" evidence="6">
    <location>
        <begin position="41"/>
        <end position="57"/>
    </location>
</feature>
<keyword evidence="9" id="KW-1185">Reference proteome</keyword>
<feature type="transmembrane region" description="Helical" evidence="6">
    <location>
        <begin position="218"/>
        <end position="240"/>
    </location>
</feature>
<dbReference type="GO" id="GO:0016020">
    <property type="term" value="C:membrane"/>
    <property type="evidence" value="ECO:0007669"/>
    <property type="project" value="UniProtKB-SubCell"/>
</dbReference>
<feature type="domain" description="EamA" evidence="7">
    <location>
        <begin position="8"/>
        <end position="147"/>
    </location>
</feature>
<feature type="domain" description="EamA" evidence="7">
    <location>
        <begin position="188"/>
        <end position="325"/>
    </location>
</feature>
<dbReference type="GO" id="GO:0022857">
    <property type="term" value="F:transmembrane transporter activity"/>
    <property type="evidence" value="ECO:0007669"/>
    <property type="project" value="InterPro"/>
</dbReference>
<feature type="transmembrane region" description="Helical" evidence="6">
    <location>
        <begin position="12"/>
        <end position="29"/>
    </location>
</feature>
<proteinExistence type="inferred from homology"/>
<dbReference type="InterPro" id="IPR000620">
    <property type="entry name" value="EamA_dom"/>
</dbReference>
<accession>A0AAV1CVK6</accession>
<dbReference type="Proteomes" id="UP001161247">
    <property type="component" value="Chromosome 3"/>
</dbReference>
<organism evidence="8 9">
    <name type="scientific">Oldenlandia corymbosa var. corymbosa</name>
    <dbReference type="NCBI Taxonomy" id="529605"/>
    <lineage>
        <taxon>Eukaryota</taxon>
        <taxon>Viridiplantae</taxon>
        <taxon>Streptophyta</taxon>
        <taxon>Embryophyta</taxon>
        <taxon>Tracheophyta</taxon>
        <taxon>Spermatophyta</taxon>
        <taxon>Magnoliopsida</taxon>
        <taxon>eudicotyledons</taxon>
        <taxon>Gunneridae</taxon>
        <taxon>Pentapetalae</taxon>
        <taxon>asterids</taxon>
        <taxon>lamiids</taxon>
        <taxon>Gentianales</taxon>
        <taxon>Rubiaceae</taxon>
        <taxon>Rubioideae</taxon>
        <taxon>Spermacoceae</taxon>
        <taxon>Hedyotis-Oldenlandia complex</taxon>
        <taxon>Oldenlandia</taxon>
    </lineage>
</organism>
<feature type="transmembrane region" description="Helical" evidence="6">
    <location>
        <begin position="69"/>
        <end position="88"/>
    </location>
</feature>
<feature type="transmembrane region" description="Helical" evidence="6">
    <location>
        <begin position="282"/>
        <end position="303"/>
    </location>
</feature>
<evidence type="ECO:0000256" key="5">
    <source>
        <dbReference type="ARBA" id="ARBA00023136"/>
    </source>
</evidence>
<evidence type="ECO:0000256" key="4">
    <source>
        <dbReference type="ARBA" id="ARBA00022989"/>
    </source>
</evidence>
<protein>
    <submittedName>
        <fullName evidence="8">OLC1v1035164C1</fullName>
    </submittedName>
</protein>
<dbReference type="Pfam" id="PF00892">
    <property type="entry name" value="EamA"/>
    <property type="match status" value="2"/>
</dbReference>
<evidence type="ECO:0000256" key="6">
    <source>
        <dbReference type="SAM" id="Phobius"/>
    </source>
</evidence>
<feature type="transmembrane region" description="Helical" evidence="6">
    <location>
        <begin position="252"/>
        <end position="275"/>
    </location>
</feature>